<evidence type="ECO:0000313" key="4">
    <source>
        <dbReference type="Proteomes" id="UP000288216"/>
    </source>
</evidence>
<dbReference type="Gene3D" id="1.10.287.1490">
    <property type="match status" value="1"/>
</dbReference>
<dbReference type="EMBL" id="BFAA01043930">
    <property type="protein sequence ID" value="GCB83539.1"/>
    <property type="molecule type" value="Genomic_DNA"/>
</dbReference>
<organism evidence="3 4">
    <name type="scientific">Scyliorhinus torazame</name>
    <name type="common">Cloudy catshark</name>
    <name type="synonym">Catulus torazame</name>
    <dbReference type="NCBI Taxonomy" id="75743"/>
    <lineage>
        <taxon>Eukaryota</taxon>
        <taxon>Metazoa</taxon>
        <taxon>Chordata</taxon>
        <taxon>Craniata</taxon>
        <taxon>Vertebrata</taxon>
        <taxon>Chondrichthyes</taxon>
        <taxon>Elasmobranchii</taxon>
        <taxon>Galeomorphii</taxon>
        <taxon>Galeoidea</taxon>
        <taxon>Carcharhiniformes</taxon>
        <taxon>Scyliorhinidae</taxon>
        <taxon>Scyliorhinus</taxon>
    </lineage>
</organism>
<reference evidence="3 4" key="1">
    <citation type="journal article" date="2018" name="Nat. Ecol. Evol.">
        <title>Shark genomes provide insights into elasmobranch evolution and the origin of vertebrates.</title>
        <authorList>
            <person name="Hara Y"/>
            <person name="Yamaguchi K"/>
            <person name="Onimaru K"/>
            <person name="Kadota M"/>
            <person name="Koyanagi M"/>
            <person name="Keeley SD"/>
            <person name="Tatsumi K"/>
            <person name="Tanaka K"/>
            <person name="Motone F"/>
            <person name="Kageyama Y"/>
            <person name="Nozu R"/>
            <person name="Adachi N"/>
            <person name="Nishimura O"/>
            <person name="Nakagawa R"/>
            <person name="Tanegashima C"/>
            <person name="Kiyatake I"/>
            <person name="Matsumoto R"/>
            <person name="Murakumo K"/>
            <person name="Nishida K"/>
            <person name="Terakita A"/>
            <person name="Kuratani S"/>
            <person name="Sato K"/>
            <person name="Hyodo S Kuraku.S."/>
        </authorList>
    </citation>
    <scope>NUCLEOTIDE SEQUENCE [LARGE SCALE GENOMIC DNA]</scope>
</reference>
<dbReference type="Proteomes" id="UP000288216">
    <property type="component" value="Unassembled WGS sequence"/>
</dbReference>
<feature type="transmembrane region" description="Helical" evidence="2">
    <location>
        <begin position="153"/>
        <end position="172"/>
    </location>
</feature>
<accession>A0A401QDR5</accession>
<dbReference type="OrthoDB" id="10260387at2759"/>
<keyword evidence="2" id="KW-1133">Transmembrane helix</keyword>
<dbReference type="OMA" id="QSWIRKC"/>
<keyword evidence="2" id="KW-0472">Membrane</keyword>
<evidence type="ECO:0000256" key="2">
    <source>
        <dbReference type="SAM" id="Phobius"/>
    </source>
</evidence>
<evidence type="ECO:0000256" key="1">
    <source>
        <dbReference type="SAM" id="Coils"/>
    </source>
</evidence>
<name>A0A401QDR5_SCYTO</name>
<protein>
    <submittedName>
        <fullName evidence="3">Uncharacterized protein</fullName>
    </submittedName>
</protein>
<proteinExistence type="predicted"/>
<dbReference type="AlphaFoldDB" id="A0A401QDR5"/>
<feature type="coiled-coil region" evidence="1">
    <location>
        <begin position="95"/>
        <end position="143"/>
    </location>
</feature>
<evidence type="ECO:0000313" key="3">
    <source>
        <dbReference type="EMBL" id="GCB83539.1"/>
    </source>
</evidence>
<sequence length="334" mass="37667">MNQEADYEKYGSSFTETAVPPFVKSLSSLLILLKIALQVGFRDLMDTDISKFQEEVQIANREAEDSVKCADGLGALIDGNSEKLTAEYGQVTSRRKELASSLQNNQNKLRSLEMERELLQDRLQTAKASLRQVEDSLREAKAKSAEKQTGRDVGIGLSFLLPCVGIPMAVAFEKERRYRKSEVDVTTDDRLTLKSNITKDEEQLSQINSQVPELHNEINEVNGSLEENKGVEQSLKERRVELAHLQSRMRNCCQYLSTFQGKVSALKVQSQHMYNMSPLLPFLEEAGLQAQQVPDTEQLFNQVQVYRLIGDLKAMLPKIKVLLLSEDSAGDYMK</sequence>
<comment type="caution">
    <text evidence="3">The sequence shown here is derived from an EMBL/GenBank/DDBJ whole genome shotgun (WGS) entry which is preliminary data.</text>
</comment>
<keyword evidence="4" id="KW-1185">Reference proteome</keyword>
<keyword evidence="1" id="KW-0175">Coiled coil</keyword>
<keyword evidence="2" id="KW-0812">Transmembrane</keyword>
<gene>
    <name evidence="3" type="ORF">scyTo_0024348</name>
</gene>